<proteinExistence type="inferred from homology"/>
<evidence type="ECO:0000256" key="2">
    <source>
        <dbReference type="ARBA" id="ARBA00022729"/>
    </source>
</evidence>
<feature type="region of interest" description="Disordered" evidence="9">
    <location>
        <begin position="24"/>
        <end position="58"/>
    </location>
</feature>
<evidence type="ECO:0000313" key="11">
    <source>
        <dbReference type="EMBL" id="MFC4347900.1"/>
    </source>
</evidence>
<dbReference type="InterPro" id="IPR006665">
    <property type="entry name" value="OmpA-like"/>
</dbReference>
<evidence type="ECO:0000259" key="10">
    <source>
        <dbReference type="PROSITE" id="PS51123"/>
    </source>
</evidence>
<keyword evidence="7 8" id="KW-0131">Cell cycle</keyword>
<organism evidence="11 12">
    <name type="scientific">Kordiimonas lipolytica</name>
    <dbReference type="NCBI Taxonomy" id="1662421"/>
    <lineage>
        <taxon>Bacteria</taxon>
        <taxon>Pseudomonadati</taxon>
        <taxon>Pseudomonadota</taxon>
        <taxon>Alphaproteobacteria</taxon>
        <taxon>Kordiimonadales</taxon>
        <taxon>Kordiimonadaceae</taxon>
        <taxon>Kordiimonas</taxon>
    </lineage>
</organism>
<dbReference type="InterPro" id="IPR039001">
    <property type="entry name" value="Pal"/>
</dbReference>
<evidence type="ECO:0000313" key="12">
    <source>
        <dbReference type="Proteomes" id="UP001595776"/>
    </source>
</evidence>
<keyword evidence="4 8" id="KW-0564">Palmitate</keyword>
<dbReference type="InterPro" id="IPR036737">
    <property type="entry name" value="OmpA-like_sf"/>
</dbReference>
<dbReference type="HAMAP" id="MF_02204">
    <property type="entry name" value="Pal"/>
    <property type="match status" value="1"/>
</dbReference>
<name>A0ABV8U9V3_9PROT</name>
<dbReference type="PANTHER" id="PTHR30329:SF21">
    <property type="entry name" value="LIPOPROTEIN YIAD-RELATED"/>
    <property type="match status" value="1"/>
</dbReference>
<keyword evidence="2 8" id="KW-0732">Signal</keyword>
<evidence type="ECO:0000256" key="8">
    <source>
        <dbReference type="HAMAP-Rule" id="MF_02204"/>
    </source>
</evidence>
<evidence type="ECO:0000256" key="9">
    <source>
        <dbReference type="SAM" id="MobiDB-lite"/>
    </source>
</evidence>
<dbReference type="EMBL" id="JBHSCR010000005">
    <property type="protein sequence ID" value="MFC4347900.1"/>
    <property type="molecule type" value="Genomic_DNA"/>
</dbReference>
<feature type="compositionally biased region" description="Low complexity" evidence="9">
    <location>
        <begin position="24"/>
        <end position="47"/>
    </location>
</feature>
<dbReference type="Proteomes" id="UP001595776">
    <property type="component" value="Unassembled WGS sequence"/>
</dbReference>
<dbReference type="Gene3D" id="3.30.1330.60">
    <property type="entry name" value="OmpA-like domain"/>
    <property type="match status" value="1"/>
</dbReference>
<reference evidence="12" key="1">
    <citation type="journal article" date="2019" name="Int. J. Syst. Evol. Microbiol.">
        <title>The Global Catalogue of Microorganisms (GCM) 10K type strain sequencing project: providing services to taxonomists for standard genome sequencing and annotation.</title>
        <authorList>
            <consortium name="The Broad Institute Genomics Platform"/>
            <consortium name="The Broad Institute Genome Sequencing Center for Infectious Disease"/>
            <person name="Wu L."/>
            <person name="Ma J."/>
        </authorList>
    </citation>
    <scope>NUCLEOTIDE SEQUENCE [LARGE SCALE GENOMIC DNA]</scope>
    <source>
        <strain evidence="12">CGMCC 1.15304</strain>
    </source>
</reference>
<dbReference type="NCBIfam" id="TIGR02802">
    <property type="entry name" value="Pal_lipo"/>
    <property type="match status" value="1"/>
</dbReference>
<evidence type="ECO:0000256" key="3">
    <source>
        <dbReference type="ARBA" id="ARBA00023136"/>
    </source>
</evidence>
<dbReference type="InterPro" id="IPR014169">
    <property type="entry name" value="Pal_lipo_C"/>
</dbReference>
<dbReference type="PANTHER" id="PTHR30329">
    <property type="entry name" value="STATOR ELEMENT OF FLAGELLAR MOTOR COMPLEX"/>
    <property type="match status" value="1"/>
</dbReference>
<keyword evidence="6 8" id="KW-0449">Lipoprotein</keyword>
<protein>
    <recommendedName>
        <fullName evidence="8">Peptidoglycan-associated lipoprotein</fullName>
        <shortName evidence="8">PAL</shortName>
    </recommendedName>
</protein>
<evidence type="ECO:0000256" key="6">
    <source>
        <dbReference type="ARBA" id="ARBA00023288"/>
    </source>
</evidence>
<feature type="domain" description="OmpA-like" evidence="10">
    <location>
        <begin position="71"/>
        <end position="185"/>
    </location>
</feature>
<dbReference type="PROSITE" id="PS51257">
    <property type="entry name" value="PROKAR_LIPOPROTEIN"/>
    <property type="match status" value="1"/>
</dbReference>
<keyword evidence="1 8" id="KW-0132">Cell division</keyword>
<dbReference type="InterPro" id="IPR006664">
    <property type="entry name" value="OMP_bac"/>
</dbReference>
<accession>A0ABV8U9V3</accession>
<comment type="subunit">
    <text evidence="8">The Tol-Pal system is composed of five core proteins: the inner membrane proteins TolA, TolQ and TolR, the periplasmic protein TolB and the outer membrane protein Pal. They form a network linking the inner and outer membranes and the peptidoglycan layer.</text>
</comment>
<evidence type="ECO:0000256" key="4">
    <source>
        <dbReference type="ARBA" id="ARBA00023139"/>
    </source>
</evidence>
<evidence type="ECO:0000256" key="5">
    <source>
        <dbReference type="ARBA" id="ARBA00023237"/>
    </source>
</evidence>
<gene>
    <name evidence="8 11" type="primary">pal</name>
    <name evidence="11" type="ORF">ACFO5Q_08600</name>
</gene>
<dbReference type="Pfam" id="PF00691">
    <property type="entry name" value="OmpA"/>
    <property type="match status" value="1"/>
</dbReference>
<keyword evidence="5 8" id="KW-0998">Cell outer membrane</keyword>
<dbReference type="InterPro" id="IPR050330">
    <property type="entry name" value="Bact_OuterMem_StrucFunc"/>
</dbReference>
<comment type="function">
    <text evidence="8">Part of the Tol-Pal system, which plays a role in outer membrane invagination during cell division and is important for maintaining outer membrane integrity.</text>
</comment>
<dbReference type="RefSeq" id="WP_068152118.1">
    <property type="nucleotide sequence ID" value="NZ_JBHSCR010000005.1"/>
</dbReference>
<comment type="caution">
    <text evidence="11">The sequence shown here is derived from an EMBL/GenBank/DDBJ whole genome shotgun (WGS) entry which is preliminary data.</text>
</comment>
<keyword evidence="3 8" id="KW-0472">Membrane</keyword>
<comment type="similarity">
    <text evidence="8">Belongs to the Pal lipoprotein family.</text>
</comment>
<dbReference type="PROSITE" id="PS51123">
    <property type="entry name" value="OMPA_2"/>
    <property type="match status" value="1"/>
</dbReference>
<dbReference type="SUPFAM" id="SSF103088">
    <property type="entry name" value="OmpA-like"/>
    <property type="match status" value="1"/>
</dbReference>
<evidence type="ECO:0000256" key="1">
    <source>
        <dbReference type="ARBA" id="ARBA00022618"/>
    </source>
</evidence>
<sequence>MTSERLGKNIAIISAAALILAACSSTPEPETDTSSTDMSTEQSQTDTGAPTQPDMGEVKQDTLDPIEVPGQEGLTAYAGDRVFFEYDSSEITAEARATLSKQASWLIRHPRVRVSVEGHCDERGTREYNLALGERRATAVKNYLIALGVPASRMNTISYGKERPAVVGNGESTWSQNRRGVLRVQ</sequence>
<comment type="subcellular location">
    <subcellularLocation>
        <location evidence="8">Cell outer membrane</location>
        <topology evidence="8">Lipid-anchor</topology>
    </subcellularLocation>
</comment>
<keyword evidence="12" id="KW-1185">Reference proteome</keyword>
<dbReference type="PRINTS" id="PR01021">
    <property type="entry name" value="OMPADOMAIN"/>
</dbReference>
<evidence type="ECO:0000256" key="7">
    <source>
        <dbReference type="ARBA" id="ARBA00023306"/>
    </source>
</evidence>
<dbReference type="CDD" id="cd07185">
    <property type="entry name" value="OmpA_C-like"/>
    <property type="match status" value="1"/>
</dbReference>